<sequence>MKKISVLLFGIFFYCVANAQVAPIYFYGNQVTQDKDKATSYAVYGKLSTGDIYTFKRFDLYDNLLQTGSFSDELLAVPHGKFTFYSDVNEFNLLYKQSFTIRGKTRFVSQEGNFVNGVEQGKWLLYFPDGNIFNSQEFIDGKLDGKFLTFDRYGKSIVSGNYALGEKDGEWLFEKEKIREIWNKGVLVSREKIKKSKQIKGTIQSKNN</sequence>
<dbReference type="AlphaFoldDB" id="A0A4U1CAK1"/>
<comment type="caution">
    <text evidence="2">The sequence shown here is derived from an EMBL/GenBank/DDBJ whole genome shotgun (WGS) entry which is preliminary data.</text>
</comment>
<name>A0A4U1CAK1_9SPHI</name>
<evidence type="ECO:0000256" key="1">
    <source>
        <dbReference type="SAM" id="SignalP"/>
    </source>
</evidence>
<dbReference type="RefSeq" id="WP_136876856.1">
    <property type="nucleotide sequence ID" value="NZ_SWBO01000004.1"/>
</dbReference>
<feature type="signal peptide" evidence="1">
    <location>
        <begin position="1"/>
        <end position="19"/>
    </location>
</feature>
<dbReference type="EMBL" id="SWBO01000004">
    <property type="protein sequence ID" value="TKC01489.1"/>
    <property type="molecule type" value="Genomic_DNA"/>
</dbReference>
<accession>A0A4U1CAK1</accession>
<feature type="chain" id="PRO_5020906831" description="MORN repeat protein" evidence="1">
    <location>
        <begin position="20"/>
        <end position="208"/>
    </location>
</feature>
<proteinExistence type="predicted"/>
<organism evidence="2 3">
    <name type="scientific">Pedobacter cryotolerans</name>
    <dbReference type="NCBI Taxonomy" id="2571270"/>
    <lineage>
        <taxon>Bacteria</taxon>
        <taxon>Pseudomonadati</taxon>
        <taxon>Bacteroidota</taxon>
        <taxon>Sphingobacteriia</taxon>
        <taxon>Sphingobacteriales</taxon>
        <taxon>Sphingobacteriaceae</taxon>
        <taxon>Pedobacter</taxon>
    </lineage>
</organism>
<dbReference type="OrthoDB" id="7342920at2"/>
<gene>
    <name evidence="2" type="ORF">FA045_09645</name>
</gene>
<evidence type="ECO:0000313" key="2">
    <source>
        <dbReference type="EMBL" id="TKC01489.1"/>
    </source>
</evidence>
<keyword evidence="3" id="KW-1185">Reference proteome</keyword>
<keyword evidence="1" id="KW-0732">Signal</keyword>
<evidence type="ECO:0000313" key="3">
    <source>
        <dbReference type="Proteomes" id="UP000310477"/>
    </source>
</evidence>
<dbReference type="SUPFAM" id="SSF82185">
    <property type="entry name" value="Histone H3 K4-specific methyltransferase SET7/9 N-terminal domain"/>
    <property type="match status" value="1"/>
</dbReference>
<evidence type="ECO:0008006" key="4">
    <source>
        <dbReference type="Google" id="ProtNLM"/>
    </source>
</evidence>
<reference evidence="2 3" key="1">
    <citation type="submission" date="2019-04" db="EMBL/GenBank/DDBJ databases">
        <title>Pedobacter sp. AR-2-6 sp. nov., isolated from Arctic soil.</title>
        <authorList>
            <person name="Dahal R.H."/>
            <person name="Kim D.-U."/>
        </authorList>
    </citation>
    <scope>NUCLEOTIDE SEQUENCE [LARGE SCALE GENOMIC DNA]</scope>
    <source>
        <strain evidence="2 3">AR-2-6</strain>
    </source>
</reference>
<dbReference type="Proteomes" id="UP000310477">
    <property type="component" value="Unassembled WGS sequence"/>
</dbReference>
<dbReference type="Gene3D" id="2.20.110.10">
    <property type="entry name" value="Histone H3 K4-specific methyltransferase SET7/9 N-terminal domain"/>
    <property type="match status" value="1"/>
</dbReference>
<protein>
    <recommendedName>
        <fullName evidence="4">MORN repeat protein</fullName>
    </recommendedName>
</protein>